<feature type="region of interest" description="Disordered" evidence="2">
    <location>
        <begin position="136"/>
        <end position="159"/>
    </location>
</feature>
<feature type="region of interest" description="Disordered" evidence="2">
    <location>
        <begin position="643"/>
        <end position="665"/>
    </location>
</feature>
<feature type="compositionally biased region" description="Polar residues" evidence="2">
    <location>
        <begin position="1512"/>
        <end position="1521"/>
    </location>
</feature>
<feature type="compositionally biased region" description="Polar residues" evidence="2">
    <location>
        <begin position="873"/>
        <end position="882"/>
    </location>
</feature>
<feature type="compositionally biased region" description="Acidic residues" evidence="2">
    <location>
        <begin position="139"/>
        <end position="150"/>
    </location>
</feature>
<reference evidence="3 4" key="1">
    <citation type="submission" date="2024-04" db="EMBL/GenBank/DDBJ databases">
        <authorList>
            <person name="Rising A."/>
            <person name="Reimegard J."/>
            <person name="Sonavane S."/>
            <person name="Akerstrom W."/>
            <person name="Nylinder S."/>
            <person name="Hedman E."/>
            <person name="Kallberg Y."/>
        </authorList>
    </citation>
    <scope>NUCLEOTIDE SEQUENCE [LARGE SCALE GENOMIC DNA]</scope>
</reference>
<feature type="compositionally biased region" description="Low complexity" evidence="2">
    <location>
        <begin position="180"/>
        <end position="189"/>
    </location>
</feature>
<proteinExistence type="predicted"/>
<feature type="compositionally biased region" description="Basic and acidic residues" evidence="2">
    <location>
        <begin position="203"/>
        <end position="216"/>
    </location>
</feature>
<feature type="compositionally biased region" description="Polar residues" evidence="2">
    <location>
        <begin position="908"/>
        <end position="932"/>
    </location>
</feature>
<feature type="compositionally biased region" description="Basic and acidic residues" evidence="2">
    <location>
        <begin position="1651"/>
        <end position="1688"/>
    </location>
</feature>
<sequence>MSDGRRLRLREQGTTKGPVRTQRKVRNRLGSVSCSNEESTEGEDDTVGCAKKISGGVNRNRVAERPKDTDRGLRTGIKKNNKSNGIRVPLAEEDVIDGFLILSFMTYQDLERDTKGSPTNVAVLDMGDVLSDGVTAQTEADEVKEEEEAENREGLEPVISKDNPVVLIVNGLPEKEEVGENNNEPTTPNQNFLAISPKPELAPPDREEALPPKDDEAPAENEQAFNKICDTAEEAKKVPPDLNPPRPESPKQDAAQNQSKRTSPFPLKTTHFLPVQNGPLQQPEPSTGVAAVTVPTNPATIPASSQLGSSNPAPLPSSTSPAGGVPFPSSLLSQEEFPTSKTVSPILGSKVYDSVVKSPRGSNSDVVHSLPYPICSDYTVGYSTSQYSKQSYLNQDGSQQKLVANSYYNHHSQPGVDKYSSPPSKEATRSSSKDVVTCDTYNAALDGRCDNKAGNLDLNYSVGQTYANDKTCDPQGIYKKSSASVYNFKTSDPVVDKYSSSKESYPRSSSKNVACDGYGTENLLDGRYDNKAGSANLNYAYTNEKTCDPQGVCKKPNASVYNFKTNELLTQHSSDNLVKNTNDKVGGKLTGDCYPKGKIPNRTTYYQSIVNKSHSRHKSSRRVLPASAYENQKQVLNNYSITKSELPQGHPSKPVQYSSHHYSSENKKHEYYQPLSSTSTSTTSTYNCNTYKTDPLQTHISNNVGHGNYSVESQSATSRSYKTNPDLCPTGYRDKQTLNSVTNPNAKSYSYHQSNRNFVDNSSKLPTDATSAYANSDYYQKGTGTYSRSGSNQSAISDNYKTSNHHSSSEHSAYQNKSGSYHSSRTSSDKTNSSSSSTSRSYYPNPESSYKSYQDLVPKQNSEESHGYRIPNERNSYLNYGNSAPLKSKETITPSVEASKPVSHDRSQSSSLESSNPGIHPQVSDSASVYQSNSTRDKLGFFPYADSSHSYSNQRTPPSSKPTTAFEPITSSKNTEAFGLLGSSSTAISSYSQRPVVSSPITVSDSSRSSVKTLWSPTITTASLTNTTSRDIIAAPSRDSHSSHSNSSISSLSQLSQSLGSAPQGSTPVQSSKELQREGRSSSNGHSRSSSGNDTPVCSATPATTASATSTTSSSASYGISGSLTSLIFSKPSWTSPSVTSVLTNPGPHYTPPSSGRLCSPVPSVLPLAPSLPSHSSPFANHPGGLHSSGHHVMFAPPLPPAGSLSSPSLPLSSASPFGGESLFAPPPPSQDLLNIRRELDTRFLASQDRSINVPPPPYLRTEMHQHQHQHTHMHQHSPFLPPPLGGSLLPPSAAHLYDKFPKVDSSFYGRNALGLPTYPISPLLAPGSATATPTPFTPPGHLAAFQPKISPLVKTKPTKSGRWCAMHVRISWEIYHHQQKQQQADSQKSGGPTKAVTDLLRPPNHLFGSIPRPHELGFSSPLLGAAASLHARSPYDVSPQHPSFLGPTPAHLGMTPYARPNYPSIGVPGNSFGGLGTLGLPGASMLGGRELGPSYLSMGQDPWSRLHRTPPNFNSPSATSWGGLKAEAERERLAKRDEQEREKEKEKQKRVEQEKREKESEKSKEIARESKKDHEREREKQKERDRESRLSHVPNSNPDIIRNGESSDRRDRDKDWERARERRETSRSPIRTHKSEGGFEGTGNSSSHSKSSDVKVKEEKKEDEQQHNRDSSVSERERERERTKSVDSTDPISDYMSRGMIPPGLAGSMSHVPPSHFWNPLPAGAVDRYRQNLELHHAREMDREQLMQKYASLSSVMPLLPERYGQAEQLSRHLASSDREVERQLQADRDRQVYDRTKLPPPPLRPNDPPYVPPPGLPPTSGLFPTLPNPFLNSLCAPSYPPRTKPSSPGAGGIGNGIPPPLIPCASPVTASTTPSPLHLKMGTTSNSSVENSREHYASKERHSVGEVESQSR</sequence>
<feature type="region of interest" description="Disordered" evidence="2">
    <location>
        <begin position="1771"/>
        <end position="1826"/>
    </location>
</feature>
<feature type="compositionally biased region" description="Basic and acidic residues" evidence="2">
    <location>
        <begin position="1527"/>
        <end position="1591"/>
    </location>
</feature>
<feature type="compositionally biased region" description="Low complexity" evidence="2">
    <location>
        <begin position="1081"/>
        <end position="1118"/>
    </location>
</feature>
<feature type="region of interest" description="Disordered" evidence="2">
    <location>
        <begin position="945"/>
        <end position="967"/>
    </location>
</feature>
<feature type="compositionally biased region" description="Polar residues" evidence="2">
    <location>
        <begin position="702"/>
        <end position="723"/>
    </location>
</feature>
<name>A0AAV2BCX9_9ARAC</name>
<feature type="region of interest" description="Disordered" evidence="2">
    <location>
        <begin position="1839"/>
        <end position="1914"/>
    </location>
</feature>
<gene>
    <name evidence="3" type="ORF">LARSCL_LOCUS18344</name>
</gene>
<keyword evidence="1" id="KW-0597">Phosphoprotein</keyword>
<feature type="region of interest" description="Disordered" evidence="2">
    <location>
        <begin position="409"/>
        <end position="432"/>
    </location>
</feature>
<dbReference type="Proteomes" id="UP001497382">
    <property type="component" value="Unassembled WGS sequence"/>
</dbReference>
<feature type="region of interest" description="Disordered" evidence="2">
    <location>
        <begin position="1503"/>
        <end position="1699"/>
    </location>
</feature>
<feature type="compositionally biased region" description="Polar residues" evidence="2">
    <location>
        <begin position="330"/>
        <end position="342"/>
    </location>
</feature>
<feature type="compositionally biased region" description="Basic and acidic residues" evidence="2">
    <location>
        <begin position="1776"/>
        <end position="1799"/>
    </location>
</feature>
<evidence type="ECO:0000256" key="1">
    <source>
        <dbReference type="ARBA" id="ARBA00022553"/>
    </source>
</evidence>
<dbReference type="EMBL" id="CAXIEN010000332">
    <property type="protein sequence ID" value="CAL1293691.1"/>
    <property type="molecule type" value="Genomic_DNA"/>
</dbReference>
<feature type="compositionally biased region" description="Polar residues" evidence="2">
    <location>
        <begin position="737"/>
        <end position="765"/>
    </location>
</feature>
<evidence type="ECO:0000256" key="2">
    <source>
        <dbReference type="SAM" id="MobiDB-lite"/>
    </source>
</evidence>
<keyword evidence="4" id="KW-1185">Reference proteome</keyword>
<feature type="region of interest" description="Disordered" evidence="2">
    <location>
        <begin position="784"/>
        <end position="932"/>
    </location>
</feature>
<feature type="region of interest" description="Disordered" evidence="2">
    <location>
        <begin position="989"/>
        <end position="1012"/>
    </location>
</feature>
<feature type="region of interest" description="Disordered" evidence="2">
    <location>
        <begin position="702"/>
        <end position="765"/>
    </location>
</feature>
<feature type="region of interest" description="Disordered" evidence="2">
    <location>
        <begin position="1035"/>
        <end position="1118"/>
    </location>
</feature>
<feature type="compositionally biased region" description="Basic and acidic residues" evidence="2">
    <location>
        <begin position="1"/>
        <end position="13"/>
    </location>
</feature>
<feature type="compositionally biased region" description="Polar residues" evidence="2">
    <location>
        <begin position="294"/>
        <end position="321"/>
    </location>
</feature>
<feature type="compositionally biased region" description="Low complexity" evidence="2">
    <location>
        <begin position="1043"/>
        <end position="1066"/>
    </location>
</feature>
<feature type="region of interest" description="Disordered" evidence="2">
    <location>
        <begin position="1"/>
        <end position="48"/>
    </location>
</feature>
<evidence type="ECO:0000313" key="4">
    <source>
        <dbReference type="Proteomes" id="UP001497382"/>
    </source>
</evidence>
<accession>A0AAV2BCX9</accession>
<comment type="caution">
    <text evidence="3">The sequence shown here is derived from an EMBL/GenBank/DDBJ whole genome shotgun (WGS) entry which is preliminary data.</text>
</comment>
<feature type="compositionally biased region" description="Pro residues" evidence="2">
    <location>
        <begin position="1800"/>
        <end position="1819"/>
    </location>
</feature>
<dbReference type="InterPro" id="IPR023246">
    <property type="entry name" value="AUTS2"/>
</dbReference>
<feature type="region of interest" description="Disordered" evidence="2">
    <location>
        <begin position="175"/>
        <end position="342"/>
    </location>
</feature>
<feature type="compositionally biased region" description="Basic and acidic residues" evidence="2">
    <location>
        <begin position="1893"/>
        <end position="1914"/>
    </location>
</feature>
<dbReference type="Pfam" id="PF15336">
    <property type="entry name" value="Auts2"/>
    <property type="match status" value="1"/>
</dbReference>
<dbReference type="PANTHER" id="PTHR14429:SF22">
    <property type="entry name" value="AGAP013055-PA"/>
    <property type="match status" value="1"/>
</dbReference>
<evidence type="ECO:0000313" key="3">
    <source>
        <dbReference type="EMBL" id="CAL1293691.1"/>
    </source>
</evidence>
<feature type="compositionally biased region" description="Low complexity" evidence="2">
    <location>
        <begin position="823"/>
        <end position="841"/>
    </location>
</feature>
<feature type="compositionally biased region" description="Basic and acidic residues" evidence="2">
    <location>
        <begin position="1606"/>
        <end position="1627"/>
    </location>
</feature>
<feature type="compositionally biased region" description="Polar residues" evidence="2">
    <location>
        <begin position="947"/>
        <end position="967"/>
    </location>
</feature>
<feature type="compositionally biased region" description="Polar residues" evidence="2">
    <location>
        <begin position="784"/>
        <end position="822"/>
    </location>
</feature>
<dbReference type="PANTHER" id="PTHR14429">
    <property type="entry name" value="FIBROSIN FAMILY MEMBER"/>
    <property type="match status" value="1"/>
</dbReference>
<protein>
    <submittedName>
        <fullName evidence="3">Uncharacterized protein</fullName>
    </submittedName>
</protein>
<organism evidence="3 4">
    <name type="scientific">Larinioides sclopetarius</name>
    <dbReference type="NCBI Taxonomy" id="280406"/>
    <lineage>
        <taxon>Eukaryota</taxon>
        <taxon>Metazoa</taxon>
        <taxon>Ecdysozoa</taxon>
        <taxon>Arthropoda</taxon>
        <taxon>Chelicerata</taxon>
        <taxon>Arachnida</taxon>
        <taxon>Araneae</taxon>
        <taxon>Araneomorphae</taxon>
        <taxon>Entelegynae</taxon>
        <taxon>Araneoidea</taxon>
        <taxon>Araneidae</taxon>
        <taxon>Larinioides</taxon>
    </lineage>
</organism>